<name>A0A0Q9YBR2_9BACI</name>
<dbReference type="EMBL" id="LGPB01000077">
    <property type="protein sequence ID" value="KRG13400.1"/>
    <property type="molecule type" value="Genomic_DNA"/>
</dbReference>
<evidence type="ECO:0000313" key="2">
    <source>
        <dbReference type="Proteomes" id="UP000053881"/>
    </source>
</evidence>
<gene>
    <name evidence="1" type="ORF">ACA29_08600</name>
</gene>
<comment type="caution">
    <text evidence="1">The sequence shown here is derived from an EMBL/GenBank/DDBJ whole genome shotgun (WGS) entry which is preliminary data.</text>
</comment>
<dbReference type="Proteomes" id="UP000053881">
    <property type="component" value="Unassembled WGS sequence"/>
</dbReference>
<sequence>MAELSVVLYLENRYSSSAGKKLRDVYRERNELLTNNSSNQSMDAGLYGFKNKKEFYDSWYARSADMFLTLRDEIGENKFKNFISTLYQNNIGKTIN</sequence>
<dbReference type="AlphaFoldDB" id="A0A0Q9YBR2"/>
<proteinExistence type="predicted"/>
<reference evidence="1 2" key="1">
    <citation type="submission" date="2015-06" db="EMBL/GenBank/DDBJ databases">
        <title>Genome sequencing project of Bacillus galactosidilyticus PL133.</title>
        <authorList>
            <person name="Gaiero J."/>
            <person name="Nicol R."/>
            <person name="Habash M."/>
        </authorList>
    </citation>
    <scope>NUCLEOTIDE SEQUENCE [LARGE SCALE GENOMIC DNA]</scope>
    <source>
        <strain evidence="1 2">PL133</strain>
    </source>
</reference>
<protein>
    <submittedName>
        <fullName evidence="1">Uncharacterized protein</fullName>
    </submittedName>
</protein>
<organism evidence="1 2">
    <name type="scientific">Lederbergia galactosidilytica</name>
    <dbReference type="NCBI Taxonomy" id="217031"/>
    <lineage>
        <taxon>Bacteria</taxon>
        <taxon>Bacillati</taxon>
        <taxon>Bacillota</taxon>
        <taxon>Bacilli</taxon>
        <taxon>Bacillales</taxon>
        <taxon>Bacillaceae</taxon>
        <taxon>Lederbergia</taxon>
    </lineage>
</organism>
<dbReference type="PATRIC" id="fig|217031.4.peg.2829"/>
<evidence type="ECO:0000313" key="1">
    <source>
        <dbReference type="EMBL" id="KRG13400.1"/>
    </source>
</evidence>
<accession>A0A0Q9YBR2</accession>